<evidence type="ECO:0000313" key="3">
    <source>
        <dbReference type="Proteomes" id="UP001501475"/>
    </source>
</evidence>
<comment type="caution">
    <text evidence="2">The sequence shown here is derived from an EMBL/GenBank/DDBJ whole genome shotgun (WGS) entry which is preliminary data.</text>
</comment>
<protein>
    <recommendedName>
        <fullName evidence="1">TniQ domain-containing protein</fullName>
    </recommendedName>
</protein>
<name>A0ABN2KQU4_9MICO</name>
<evidence type="ECO:0000259" key="1">
    <source>
        <dbReference type="Pfam" id="PF06527"/>
    </source>
</evidence>
<accession>A0ABN2KQU4</accession>
<dbReference type="Proteomes" id="UP001501475">
    <property type="component" value="Unassembled WGS sequence"/>
</dbReference>
<dbReference type="InterPro" id="IPR009492">
    <property type="entry name" value="TniQ"/>
</dbReference>
<reference evidence="2 3" key="1">
    <citation type="journal article" date="2019" name="Int. J. Syst. Evol. Microbiol.">
        <title>The Global Catalogue of Microorganisms (GCM) 10K type strain sequencing project: providing services to taxonomists for standard genome sequencing and annotation.</title>
        <authorList>
            <consortium name="The Broad Institute Genomics Platform"/>
            <consortium name="The Broad Institute Genome Sequencing Center for Infectious Disease"/>
            <person name="Wu L."/>
            <person name="Ma J."/>
        </authorList>
    </citation>
    <scope>NUCLEOTIDE SEQUENCE [LARGE SCALE GENOMIC DNA]</scope>
    <source>
        <strain evidence="2 3">JCM 15591</strain>
    </source>
</reference>
<feature type="domain" description="TniQ" evidence="1">
    <location>
        <begin position="7"/>
        <end position="122"/>
    </location>
</feature>
<sequence length="470" mass="52092">MRTAPLPVRPEPGTREPLSRYAVRLADANGVPPSRVLPPWRHDIDVPKNELATISALGKLQPAEAARMTMDRYPLAIRGHGPQHRHGWRLHHSVRWICPTCTPSTGHTDLLWQTALMPVCLQCDRYLTRAGTARAAIPATPRVLELADILGELAEASIDDRRARERLYRLRRRCQASAATITATDSDSGVLPSIDVNAARKWTAYPCPDPVTAAALLILAGGRLRREKRTKPRHLRRHQSAAFTSSDRDRLEWFLTRIRHHITHDGLHPDHVPALLPQLAGDNERGPGAWLSLTRAATALHLLINTASGRDPSPEVSTQALGVHGIPTCLLIDGVHTGAGLRAQDCDLLTEALDRLLADGLVDYQRRRDILRPVTCLPSSTTRRLPAASRAVSDRILALAWIWTRFTHGTLRSSPWPTTPDRDVAAFDRAIDPETRLILHEAGQQLLADADLLQIPANETTWVGITRRYG</sequence>
<dbReference type="RefSeq" id="WP_344066396.1">
    <property type="nucleotide sequence ID" value="NZ_BAAAPN010000052.1"/>
</dbReference>
<dbReference type="Pfam" id="PF06527">
    <property type="entry name" value="TniQ"/>
    <property type="match status" value="1"/>
</dbReference>
<evidence type="ECO:0000313" key="2">
    <source>
        <dbReference type="EMBL" id="GAA1763448.1"/>
    </source>
</evidence>
<keyword evidence="3" id="KW-1185">Reference proteome</keyword>
<dbReference type="EMBL" id="BAAAPN010000052">
    <property type="protein sequence ID" value="GAA1763448.1"/>
    <property type="molecule type" value="Genomic_DNA"/>
</dbReference>
<proteinExistence type="predicted"/>
<gene>
    <name evidence="2" type="ORF">GCM10009810_23310</name>
</gene>
<organism evidence="2 3">
    <name type="scientific">Nostocoides vanveenii</name>
    <dbReference type="NCBI Taxonomy" id="330835"/>
    <lineage>
        <taxon>Bacteria</taxon>
        <taxon>Bacillati</taxon>
        <taxon>Actinomycetota</taxon>
        <taxon>Actinomycetes</taxon>
        <taxon>Micrococcales</taxon>
        <taxon>Intrasporangiaceae</taxon>
        <taxon>Nostocoides</taxon>
    </lineage>
</organism>